<dbReference type="FunCoup" id="A8P5K6">
    <property type="interactions" value="187"/>
</dbReference>
<dbReference type="HOGENOM" id="CLU_003041_26_6_1"/>
<dbReference type="VEuPathDB" id="FungiDB:CC1G_05518"/>
<name>A8P5K6_COPC7</name>
<protein>
    <recommendedName>
        <fullName evidence="5">ATP-dependent RNA helicase</fullName>
        <ecNumber evidence="5">3.6.4.13</ecNumber>
    </recommendedName>
</protein>
<keyword evidence="4 5" id="KW-0694">RNA-binding</keyword>
<feature type="region of interest" description="Disordered" evidence="6">
    <location>
        <begin position="607"/>
        <end position="726"/>
    </location>
</feature>
<dbReference type="EMBL" id="AACS02000011">
    <property type="protein sequence ID" value="EAU82896.2"/>
    <property type="molecule type" value="Genomic_DNA"/>
</dbReference>
<dbReference type="CDD" id="cd18787">
    <property type="entry name" value="SF2_C_DEAD"/>
    <property type="match status" value="1"/>
</dbReference>
<feature type="compositionally biased region" description="Basic and acidic residues" evidence="6">
    <location>
        <begin position="710"/>
        <end position="726"/>
    </location>
</feature>
<dbReference type="eggNOG" id="KOG0342">
    <property type="taxonomic scope" value="Eukaryota"/>
</dbReference>
<comment type="caution">
    <text evidence="9">The sequence shown here is derived from an EMBL/GenBank/DDBJ whole genome shotgun (WGS) entry which is preliminary data.</text>
</comment>
<dbReference type="EC" id="3.6.4.13" evidence="5"/>
<evidence type="ECO:0000256" key="4">
    <source>
        <dbReference type="ARBA" id="ARBA00022884"/>
    </source>
</evidence>
<dbReference type="GO" id="GO:0003724">
    <property type="term" value="F:RNA helicase activity"/>
    <property type="evidence" value="ECO:0007669"/>
    <property type="project" value="UniProtKB-EC"/>
</dbReference>
<dbReference type="KEGG" id="cci:CC1G_05518"/>
<dbReference type="GO" id="GO:0005524">
    <property type="term" value="F:ATP binding"/>
    <property type="evidence" value="ECO:0007669"/>
    <property type="project" value="UniProtKB-UniRule"/>
</dbReference>
<keyword evidence="2 5" id="KW-0378">Hydrolase</keyword>
<organism evidence="9 10">
    <name type="scientific">Coprinopsis cinerea (strain Okayama-7 / 130 / ATCC MYA-4618 / FGSC 9003)</name>
    <name type="common">Inky cap fungus</name>
    <name type="synonym">Hormographiella aspergillata</name>
    <dbReference type="NCBI Taxonomy" id="240176"/>
    <lineage>
        <taxon>Eukaryota</taxon>
        <taxon>Fungi</taxon>
        <taxon>Dikarya</taxon>
        <taxon>Basidiomycota</taxon>
        <taxon>Agaricomycotina</taxon>
        <taxon>Agaricomycetes</taxon>
        <taxon>Agaricomycetidae</taxon>
        <taxon>Agaricales</taxon>
        <taxon>Agaricineae</taxon>
        <taxon>Psathyrellaceae</taxon>
        <taxon>Coprinopsis</taxon>
    </lineage>
</organism>
<dbReference type="GO" id="GO:0003723">
    <property type="term" value="F:RNA binding"/>
    <property type="evidence" value="ECO:0007669"/>
    <property type="project" value="UniProtKB-UniRule"/>
</dbReference>
<sequence>MASQIWNQVARACLAASRPRTALLVPTLRQSFLLARIPSRYGLVQPIQRGFAVEATSRVLRPESVTPASAVKVDEDISDDKPLFSSLQGKVHDKTLKALTQSPFQYNHMSVVQAEVLPLLPGLAQPRAENPESKDLLVKARTGTGKTIAFLVPALEARVKQLEDVAPGDRRVQHRYAMDNVGALVISPTRELATQIVQEAQKLTTHHPGYQVPMFVGGLDKRRQLEAFQRGRKDILVATPGRLMDMLTDSRSGVAQTLKNTKMLILDEADTLLDMGFRDDIEAIMRYLPDTTIRQTLLFSATVSPQIQQIAQRHLSENQLFINCVSDDTSPVHAHIPQYHTIIPSPKDQIPHVLRLIFQDQLEHGDKSKIIIFLPTTKMTQLLSTILYELSTASFPMTRTYTYEIHSKKSMSGRTSASNGFRKSNRASILVTSDVSARGVDYPGVTRVIQLGLPSKPEQYVHRVGRTGRGGSNIGRGDLVIAAWEHEFVKRNLSHIPLKPLTVKDLREEVESSLQPKVEGGKPHHGLIRYQDLERNTSEVLARLDEGAVSETMMSLLGFYVSMISQLRASPEQVLKEMQDWTTQGLGLTKAPYVSAGFLQKIGLGSAARSSRGGGFNQRRPSQTFGARREWRDNDGESSRRSSGRGYMRDPENSDRKPWESRRPSTNKPWIDRRPASDGDRSNDDFEASRPRYSTGRYERGEGYQSRRSRSWESRGSRGSKDDFDF</sequence>
<evidence type="ECO:0000313" key="10">
    <source>
        <dbReference type="Proteomes" id="UP000001861"/>
    </source>
</evidence>
<dbReference type="RefSeq" id="XP_001838965.2">
    <property type="nucleotide sequence ID" value="XM_001838913.2"/>
</dbReference>
<feature type="compositionally biased region" description="Basic and acidic residues" evidence="6">
    <location>
        <begin position="647"/>
        <end position="663"/>
    </location>
</feature>
<comment type="function">
    <text evidence="5">RNA helicase.</text>
</comment>
<feature type="domain" description="Helicase C-terminal" evidence="8">
    <location>
        <begin position="349"/>
        <end position="522"/>
    </location>
</feature>
<evidence type="ECO:0000313" key="9">
    <source>
        <dbReference type="EMBL" id="EAU82896.2"/>
    </source>
</evidence>
<keyword evidence="1 5" id="KW-0547">Nucleotide-binding</keyword>
<dbReference type="SMART" id="SM00487">
    <property type="entry name" value="DEXDc"/>
    <property type="match status" value="1"/>
</dbReference>
<dbReference type="GO" id="GO:0016787">
    <property type="term" value="F:hydrolase activity"/>
    <property type="evidence" value="ECO:0007669"/>
    <property type="project" value="UniProtKB-KW"/>
</dbReference>
<proteinExistence type="inferred from homology"/>
<feature type="compositionally biased region" description="Basic and acidic residues" evidence="6">
    <location>
        <begin position="627"/>
        <end position="640"/>
    </location>
</feature>
<dbReference type="PANTHER" id="PTHR24031">
    <property type="entry name" value="RNA HELICASE"/>
    <property type="match status" value="1"/>
</dbReference>
<comment type="catalytic activity">
    <reaction evidence="5">
        <text>ATP + H2O = ADP + phosphate + H(+)</text>
        <dbReference type="Rhea" id="RHEA:13065"/>
        <dbReference type="ChEBI" id="CHEBI:15377"/>
        <dbReference type="ChEBI" id="CHEBI:15378"/>
        <dbReference type="ChEBI" id="CHEBI:30616"/>
        <dbReference type="ChEBI" id="CHEBI:43474"/>
        <dbReference type="ChEBI" id="CHEBI:456216"/>
        <dbReference type="EC" id="3.6.4.13"/>
    </reaction>
</comment>
<evidence type="ECO:0000259" key="8">
    <source>
        <dbReference type="PROSITE" id="PS51194"/>
    </source>
</evidence>
<dbReference type="STRING" id="240176.A8P5K6"/>
<evidence type="ECO:0000256" key="6">
    <source>
        <dbReference type="SAM" id="MobiDB-lite"/>
    </source>
</evidence>
<dbReference type="PROSITE" id="PS51194">
    <property type="entry name" value="HELICASE_CTER"/>
    <property type="match status" value="1"/>
</dbReference>
<evidence type="ECO:0000256" key="2">
    <source>
        <dbReference type="ARBA" id="ARBA00022801"/>
    </source>
</evidence>
<dbReference type="PROSITE" id="PS51192">
    <property type="entry name" value="HELICASE_ATP_BIND_1"/>
    <property type="match status" value="1"/>
</dbReference>
<dbReference type="OrthoDB" id="193716at2759"/>
<dbReference type="Proteomes" id="UP000001861">
    <property type="component" value="Unassembled WGS sequence"/>
</dbReference>
<dbReference type="InterPro" id="IPR011545">
    <property type="entry name" value="DEAD/DEAH_box_helicase_dom"/>
</dbReference>
<dbReference type="Gene3D" id="3.40.50.300">
    <property type="entry name" value="P-loop containing nucleotide triphosphate hydrolases"/>
    <property type="match status" value="2"/>
</dbReference>
<evidence type="ECO:0000259" key="7">
    <source>
        <dbReference type="PROSITE" id="PS51192"/>
    </source>
</evidence>
<feature type="domain" description="Helicase ATP-binding" evidence="7">
    <location>
        <begin position="127"/>
        <end position="321"/>
    </location>
</feature>
<dbReference type="Pfam" id="PF00271">
    <property type="entry name" value="Helicase_C"/>
    <property type="match status" value="1"/>
</dbReference>
<dbReference type="Pfam" id="PF00270">
    <property type="entry name" value="DEAD"/>
    <property type="match status" value="1"/>
</dbReference>
<evidence type="ECO:0000256" key="3">
    <source>
        <dbReference type="ARBA" id="ARBA00022840"/>
    </source>
</evidence>
<gene>
    <name evidence="9" type="ORF">CC1G_05518</name>
</gene>
<dbReference type="InterPro" id="IPR027417">
    <property type="entry name" value="P-loop_NTPase"/>
</dbReference>
<dbReference type="InterPro" id="IPR001650">
    <property type="entry name" value="Helicase_C-like"/>
</dbReference>
<comment type="similarity">
    <text evidence="5">Belongs to the DEAD box helicase family.</text>
</comment>
<dbReference type="InterPro" id="IPR014001">
    <property type="entry name" value="Helicase_ATP-bd"/>
</dbReference>
<reference evidence="9 10" key="1">
    <citation type="journal article" date="2010" name="Proc. Natl. Acad. Sci. U.S.A.">
        <title>Insights into evolution of multicellular fungi from the assembled chromosomes of the mushroom Coprinopsis cinerea (Coprinus cinereus).</title>
        <authorList>
            <person name="Stajich J.E."/>
            <person name="Wilke S.K."/>
            <person name="Ahren D."/>
            <person name="Au C.H."/>
            <person name="Birren B.W."/>
            <person name="Borodovsky M."/>
            <person name="Burns C."/>
            <person name="Canback B."/>
            <person name="Casselton L.A."/>
            <person name="Cheng C.K."/>
            <person name="Deng J."/>
            <person name="Dietrich F.S."/>
            <person name="Fargo D.C."/>
            <person name="Farman M.L."/>
            <person name="Gathman A.C."/>
            <person name="Goldberg J."/>
            <person name="Guigo R."/>
            <person name="Hoegger P.J."/>
            <person name="Hooker J.B."/>
            <person name="Huggins A."/>
            <person name="James T.Y."/>
            <person name="Kamada T."/>
            <person name="Kilaru S."/>
            <person name="Kodira C."/>
            <person name="Kues U."/>
            <person name="Kupfer D."/>
            <person name="Kwan H.S."/>
            <person name="Lomsadze A."/>
            <person name="Li W."/>
            <person name="Lilly W.W."/>
            <person name="Ma L.J."/>
            <person name="Mackey A.J."/>
            <person name="Manning G."/>
            <person name="Martin F."/>
            <person name="Muraguchi H."/>
            <person name="Natvig D.O."/>
            <person name="Palmerini H."/>
            <person name="Ramesh M.A."/>
            <person name="Rehmeyer C.J."/>
            <person name="Roe B.A."/>
            <person name="Shenoy N."/>
            <person name="Stanke M."/>
            <person name="Ter-Hovhannisyan V."/>
            <person name="Tunlid A."/>
            <person name="Velagapudi R."/>
            <person name="Vision T.J."/>
            <person name="Zeng Q."/>
            <person name="Zolan M.E."/>
            <person name="Pukkila P.J."/>
        </authorList>
    </citation>
    <scope>NUCLEOTIDE SEQUENCE [LARGE SCALE GENOMIC DNA]</scope>
    <source>
        <strain evidence="10">Okayama-7 / 130 / ATCC MYA-4618 / FGSC 9003</strain>
    </source>
</reference>
<dbReference type="InParanoid" id="A8P5K6"/>
<evidence type="ECO:0000256" key="5">
    <source>
        <dbReference type="RuleBase" id="RU365068"/>
    </source>
</evidence>
<dbReference type="SMART" id="SM00490">
    <property type="entry name" value="HELICc"/>
    <property type="match status" value="1"/>
</dbReference>
<dbReference type="AlphaFoldDB" id="A8P5K6"/>
<dbReference type="OMA" id="REAMTAC"/>
<keyword evidence="3 5" id="KW-0067">ATP-binding</keyword>
<feature type="compositionally biased region" description="Basic and acidic residues" evidence="6">
    <location>
        <begin position="670"/>
        <end position="690"/>
    </location>
</feature>
<accession>A8P5K6</accession>
<keyword evidence="10" id="KW-1185">Reference proteome</keyword>
<dbReference type="SUPFAM" id="SSF52540">
    <property type="entry name" value="P-loop containing nucleoside triphosphate hydrolases"/>
    <property type="match status" value="1"/>
</dbReference>
<evidence type="ECO:0000256" key="1">
    <source>
        <dbReference type="ARBA" id="ARBA00022741"/>
    </source>
</evidence>
<comment type="domain">
    <text evidence="5">The Q motif is unique to and characteristic of the DEAD box family of RNA helicases and controls ATP binding and hydrolysis.</text>
</comment>
<dbReference type="GeneID" id="6015561"/>
<keyword evidence="5 9" id="KW-0347">Helicase</keyword>